<reference evidence="8" key="3">
    <citation type="submission" date="2021-03" db="UniProtKB">
        <authorList>
            <consortium name="EnsemblPlants"/>
        </authorList>
    </citation>
    <scope>IDENTIFICATION</scope>
</reference>
<protein>
    <recommendedName>
        <fullName evidence="5">Glycosyltransferase</fullName>
        <ecNumber evidence="5">2.4.1.-</ecNumber>
    </recommendedName>
</protein>
<evidence type="ECO:0000313" key="8">
    <source>
        <dbReference type="EnsemblPlants" id="cds.evm.model.03.851"/>
    </source>
</evidence>
<evidence type="ECO:0000256" key="3">
    <source>
        <dbReference type="ARBA" id="ARBA00022679"/>
    </source>
</evidence>
<dbReference type="PROSITE" id="PS00375">
    <property type="entry name" value="UDPGT"/>
    <property type="match status" value="1"/>
</dbReference>
<dbReference type="GO" id="GO:0035251">
    <property type="term" value="F:UDP-glucosyltransferase activity"/>
    <property type="evidence" value="ECO:0007669"/>
    <property type="project" value="TreeGrafter"/>
</dbReference>
<dbReference type="Gene3D" id="3.40.50.2000">
    <property type="entry name" value="Glycogen Phosphorylase B"/>
    <property type="match status" value="2"/>
</dbReference>
<dbReference type="CDD" id="cd03784">
    <property type="entry name" value="GT1_Gtf-like"/>
    <property type="match status" value="1"/>
</dbReference>
<organism evidence="7 9">
    <name type="scientific">Cannabis sativa</name>
    <name type="common">Hemp</name>
    <name type="synonym">Marijuana</name>
    <dbReference type="NCBI Taxonomy" id="3483"/>
    <lineage>
        <taxon>Eukaryota</taxon>
        <taxon>Viridiplantae</taxon>
        <taxon>Streptophyta</taxon>
        <taxon>Embryophyta</taxon>
        <taxon>Tracheophyta</taxon>
        <taxon>Spermatophyta</taxon>
        <taxon>Magnoliopsida</taxon>
        <taxon>eudicotyledons</taxon>
        <taxon>Gunneridae</taxon>
        <taxon>Pentapetalae</taxon>
        <taxon>rosids</taxon>
        <taxon>fabids</taxon>
        <taxon>Rosales</taxon>
        <taxon>Cannabaceae</taxon>
        <taxon>Cannabis</taxon>
    </lineage>
</organism>
<evidence type="ECO:0000256" key="2">
    <source>
        <dbReference type="ARBA" id="ARBA00022676"/>
    </source>
</evidence>
<proteinExistence type="inferred from homology"/>
<dbReference type="EC" id="2.4.1.-" evidence="5"/>
<dbReference type="FunFam" id="3.40.50.2000:FF:000071">
    <property type="entry name" value="Glycosyltransferase"/>
    <property type="match status" value="1"/>
</dbReference>
<dbReference type="Proteomes" id="UP000596661">
    <property type="component" value="Chromosome 3"/>
</dbReference>
<evidence type="ECO:0000256" key="4">
    <source>
        <dbReference type="RuleBase" id="RU003718"/>
    </source>
</evidence>
<dbReference type="EMBL" id="UZAU01000269">
    <property type="status" value="NOT_ANNOTATED_CDS"/>
    <property type="molecule type" value="Genomic_DNA"/>
</dbReference>
<accession>A0A7J6GYY0</accession>
<evidence type="ECO:0000313" key="7">
    <source>
        <dbReference type="EMBL" id="KAF4388123.1"/>
    </source>
</evidence>
<evidence type="ECO:0000313" key="10">
    <source>
        <dbReference type="Proteomes" id="UP000596661"/>
    </source>
</evidence>
<dbReference type="OrthoDB" id="5835829at2759"/>
<feature type="domain" description="Glycosyltransferase N-terminal" evidence="6">
    <location>
        <begin position="12"/>
        <end position="238"/>
    </location>
</feature>
<evidence type="ECO:0000259" key="6">
    <source>
        <dbReference type="Pfam" id="PF26168"/>
    </source>
</evidence>
<evidence type="ECO:0000313" key="9">
    <source>
        <dbReference type="Proteomes" id="UP000525078"/>
    </source>
</evidence>
<dbReference type="PANTHER" id="PTHR48047">
    <property type="entry name" value="GLYCOSYLTRANSFERASE"/>
    <property type="match status" value="1"/>
</dbReference>
<keyword evidence="10" id="KW-1185">Reference proteome</keyword>
<accession>A0A803PAP2</accession>
<reference evidence="8 10" key="1">
    <citation type="submission" date="2018-11" db="EMBL/GenBank/DDBJ databases">
        <authorList>
            <person name="Grassa J C."/>
        </authorList>
    </citation>
    <scope>NUCLEOTIDE SEQUENCE [LARGE SCALE GENOMIC DNA]</scope>
</reference>
<dbReference type="Pfam" id="PF26168">
    <property type="entry name" value="Glyco_transf_N"/>
    <property type="match status" value="1"/>
</dbReference>
<comment type="similarity">
    <text evidence="1 4">Belongs to the UDP-glycosyltransferase family.</text>
</comment>
<dbReference type="EMBL" id="JAATIP010000036">
    <property type="protein sequence ID" value="KAF4388123.1"/>
    <property type="molecule type" value="Genomic_DNA"/>
</dbReference>
<dbReference type="Proteomes" id="UP000525078">
    <property type="component" value="Unassembled WGS sequence"/>
</dbReference>
<sequence>MGIQAKELHHFILFPFLAQGHLIPMVDISRMLAQRGVIITIFTTTQNATRVQGVLNRAKQVGLSINLIQLNFPYVEAGLPQGCESLDALPSPDLGEKFFGSTSLLQKPVETMIPELTPPPTCVISDPYMPWTINIARKLNIPRIVFHARCNFFQLCSHLLCVPETEYIGIPGLPDRIDVMKAQLPEPRTSEMKEFQEQMKEAEMGSYGVIINSFEELEPSYVKEYKKMKNGKLWCVGPASLCNKNELDNAERGKKSSIDEHECLKWLDSWKPSSVLYVCFGSIFTLTLPQSIELALGLEASNKPFIWVVRDSGSNRYEELEKWFKEYEFEERIKRRGMVIRGWAPQVLILSHPSIGAFLTHCGWNSTLEAISSGIPMVTWPLFTDQFLNEKLVAQVLKTAVTVGSKYIEPGEQDQVMVKSETIQIAIEKVLDDQGEESIERRERAKKFGEMAKRAVEEGGSSHSNITLFLEEVGAKSYLK</sequence>
<dbReference type="InterPro" id="IPR035595">
    <property type="entry name" value="UDP_glycos_trans_CS"/>
</dbReference>
<dbReference type="SUPFAM" id="SSF53756">
    <property type="entry name" value="UDP-Glycosyltransferase/glycogen phosphorylase"/>
    <property type="match status" value="1"/>
</dbReference>
<dbReference type="AlphaFoldDB" id="A0A7J6GYY0"/>
<dbReference type="OMA" id="GILINGW"/>
<dbReference type="EnsemblPlants" id="evm.model.03.851">
    <property type="protein sequence ID" value="cds.evm.model.03.851"/>
    <property type="gene ID" value="evm.TU.03.851"/>
</dbReference>
<evidence type="ECO:0000256" key="5">
    <source>
        <dbReference type="RuleBase" id="RU362057"/>
    </source>
</evidence>
<keyword evidence="2 4" id="KW-0328">Glycosyltransferase</keyword>
<dbReference type="FunFam" id="3.40.50.2000:FF:000047">
    <property type="entry name" value="Glycosyltransferase"/>
    <property type="match status" value="1"/>
</dbReference>
<dbReference type="InterPro" id="IPR058980">
    <property type="entry name" value="Glyco_transf_N"/>
</dbReference>
<gene>
    <name evidence="8" type="primary">LOC115711516</name>
    <name evidence="7" type="ORF">F8388_014806</name>
</gene>
<name>A0A7J6GYY0_CANSA</name>
<dbReference type="PANTHER" id="PTHR48047:SF229">
    <property type="entry name" value="UDP-GLYCOSYLTRANSFERASE 73C3-RELATED"/>
    <property type="match status" value="1"/>
</dbReference>
<evidence type="ECO:0000256" key="1">
    <source>
        <dbReference type="ARBA" id="ARBA00009995"/>
    </source>
</evidence>
<keyword evidence="3 4" id="KW-0808">Transferase</keyword>
<dbReference type="InterPro" id="IPR002213">
    <property type="entry name" value="UDP_glucos_trans"/>
</dbReference>
<reference evidence="7 9" key="2">
    <citation type="journal article" date="2020" name="bioRxiv">
        <title>Sequence and annotation of 42 cannabis genomes reveals extensive copy number variation in cannabinoid synthesis and pathogen resistance genes.</title>
        <authorList>
            <person name="Mckernan K.J."/>
            <person name="Helbert Y."/>
            <person name="Kane L.T."/>
            <person name="Ebling H."/>
            <person name="Zhang L."/>
            <person name="Liu B."/>
            <person name="Eaton Z."/>
            <person name="Mclaughlin S."/>
            <person name="Kingan S."/>
            <person name="Baybayan P."/>
            <person name="Concepcion G."/>
            <person name="Jordan M."/>
            <person name="Riva A."/>
            <person name="Barbazuk W."/>
            <person name="Harkins T."/>
        </authorList>
    </citation>
    <scope>NUCLEOTIDE SEQUENCE [LARGE SCALE GENOMIC DNA]</scope>
    <source>
        <strain evidence="9">cv. Jamaican Lion 4</strain>
        <strain evidence="7">Mother</strain>
        <tissue evidence="7">Leaf</tissue>
    </source>
</reference>
<dbReference type="Pfam" id="PF00201">
    <property type="entry name" value="UDPGT"/>
    <property type="match status" value="1"/>
</dbReference>
<dbReference type="Gramene" id="evm.model.03.851">
    <property type="protein sequence ID" value="cds.evm.model.03.851"/>
    <property type="gene ID" value="evm.TU.03.851"/>
</dbReference>